<organism evidence="3 4">
    <name type="scientific">Murinocardiopsis flavida</name>
    <dbReference type="NCBI Taxonomy" id="645275"/>
    <lineage>
        <taxon>Bacteria</taxon>
        <taxon>Bacillati</taxon>
        <taxon>Actinomycetota</taxon>
        <taxon>Actinomycetes</taxon>
        <taxon>Streptosporangiales</taxon>
        <taxon>Nocardiopsidaceae</taxon>
        <taxon>Murinocardiopsis</taxon>
    </lineage>
</organism>
<dbReference type="Pfam" id="PF13581">
    <property type="entry name" value="HATPase_c_2"/>
    <property type="match status" value="1"/>
</dbReference>
<dbReference type="Gene3D" id="3.30.565.10">
    <property type="entry name" value="Histidine kinase-like ATPase, C-terminal domain"/>
    <property type="match status" value="1"/>
</dbReference>
<reference evidence="3 4" key="1">
    <citation type="submission" date="2018-03" db="EMBL/GenBank/DDBJ databases">
        <title>Genomic Encyclopedia of Archaeal and Bacterial Type Strains, Phase II (KMG-II): from individual species to whole genera.</title>
        <authorList>
            <person name="Goeker M."/>
        </authorList>
    </citation>
    <scope>NUCLEOTIDE SEQUENCE [LARGE SCALE GENOMIC DNA]</scope>
    <source>
        <strain evidence="3 4">DSM 45312</strain>
    </source>
</reference>
<evidence type="ECO:0000256" key="1">
    <source>
        <dbReference type="ARBA" id="ARBA00022527"/>
    </source>
</evidence>
<dbReference type="InterPro" id="IPR050267">
    <property type="entry name" value="Anti-sigma-factor_SerPK"/>
</dbReference>
<dbReference type="SUPFAM" id="SSF55874">
    <property type="entry name" value="ATPase domain of HSP90 chaperone/DNA topoisomerase II/histidine kinase"/>
    <property type="match status" value="1"/>
</dbReference>
<keyword evidence="4" id="KW-1185">Reference proteome</keyword>
<name>A0A2P8DES7_9ACTN</name>
<feature type="domain" description="Histidine kinase/HSP90-like ATPase" evidence="2">
    <location>
        <begin position="19"/>
        <end position="141"/>
    </location>
</feature>
<evidence type="ECO:0000259" key="2">
    <source>
        <dbReference type="Pfam" id="PF13581"/>
    </source>
</evidence>
<dbReference type="InterPro" id="IPR003594">
    <property type="entry name" value="HATPase_dom"/>
</dbReference>
<proteinExistence type="predicted"/>
<dbReference type="GO" id="GO:0004674">
    <property type="term" value="F:protein serine/threonine kinase activity"/>
    <property type="evidence" value="ECO:0007669"/>
    <property type="project" value="UniProtKB-KW"/>
</dbReference>
<dbReference type="InterPro" id="IPR036890">
    <property type="entry name" value="HATPase_C_sf"/>
</dbReference>
<keyword evidence="3" id="KW-0418">Kinase</keyword>
<sequence length="156" mass="16512">MSGVGTGRLVAVSEFWRCPGDPTQCPGLRHRTRTALHAFAHVVDDAELVISELFGNACRHTRSGQGGTVAVSISALRTGFVVLTVTDDGPLTDPATGRPRVPRLADPAPLAIGHRGLRLVADVCDLWGCSRTDEGGHAVWAAFESPLYRPFAALSA</sequence>
<dbReference type="EMBL" id="PYGA01000014">
    <property type="protein sequence ID" value="PSK95721.1"/>
    <property type="molecule type" value="Genomic_DNA"/>
</dbReference>
<accession>A0A2P8DES7</accession>
<dbReference type="CDD" id="cd16936">
    <property type="entry name" value="HATPase_RsbW-like"/>
    <property type="match status" value="1"/>
</dbReference>
<protein>
    <submittedName>
        <fullName evidence="3">Histidine kinase-like protein</fullName>
    </submittedName>
</protein>
<evidence type="ECO:0000313" key="4">
    <source>
        <dbReference type="Proteomes" id="UP000240542"/>
    </source>
</evidence>
<gene>
    <name evidence="3" type="ORF">CLV63_114154</name>
</gene>
<dbReference type="Proteomes" id="UP000240542">
    <property type="component" value="Unassembled WGS sequence"/>
</dbReference>
<keyword evidence="3" id="KW-0808">Transferase</keyword>
<dbReference type="AlphaFoldDB" id="A0A2P8DES7"/>
<evidence type="ECO:0000313" key="3">
    <source>
        <dbReference type="EMBL" id="PSK95721.1"/>
    </source>
</evidence>
<keyword evidence="1" id="KW-0723">Serine/threonine-protein kinase</keyword>
<comment type="caution">
    <text evidence="3">The sequence shown here is derived from an EMBL/GenBank/DDBJ whole genome shotgun (WGS) entry which is preliminary data.</text>
</comment>
<dbReference type="PANTHER" id="PTHR35526:SF3">
    <property type="entry name" value="ANTI-SIGMA-F FACTOR RSBW"/>
    <property type="match status" value="1"/>
</dbReference>
<dbReference type="PANTHER" id="PTHR35526">
    <property type="entry name" value="ANTI-SIGMA-F FACTOR RSBW-RELATED"/>
    <property type="match status" value="1"/>
</dbReference>
<dbReference type="OrthoDB" id="3432383at2"/>